<comment type="caution">
    <text evidence="2">The sequence shown here is derived from an EMBL/GenBank/DDBJ whole genome shotgun (WGS) entry which is preliminary data.</text>
</comment>
<proteinExistence type="predicted"/>
<protein>
    <submittedName>
        <fullName evidence="2">Uncharacterized protein</fullName>
    </submittedName>
</protein>
<organism evidence="2 3">
    <name type="scientific">Tritrichomonas musculus</name>
    <dbReference type="NCBI Taxonomy" id="1915356"/>
    <lineage>
        <taxon>Eukaryota</taxon>
        <taxon>Metamonada</taxon>
        <taxon>Parabasalia</taxon>
        <taxon>Tritrichomonadida</taxon>
        <taxon>Tritrichomonadidae</taxon>
        <taxon>Tritrichomonas</taxon>
    </lineage>
</organism>
<name>A0ABR2KNY2_9EUKA</name>
<feature type="compositionally biased region" description="Low complexity" evidence="1">
    <location>
        <begin position="471"/>
        <end position="483"/>
    </location>
</feature>
<feature type="region of interest" description="Disordered" evidence="1">
    <location>
        <begin position="465"/>
        <end position="497"/>
    </location>
</feature>
<evidence type="ECO:0000256" key="1">
    <source>
        <dbReference type="SAM" id="MobiDB-lite"/>
    </source>
</evidence>
<evidence type="ECO:0000313" key="2">
    <source>
        <dbReference type="EMBL" id="KAK8892829.1"/>
    </source>
</evidence>
<dbReference type="InterPro" id="IPR011047">
    <property type="entry name" value="Quinoprotein_ADH-like_sf"/>
</dbReference>
<feature type="compositionally biased region" description="Acidic residues" evidence="1">
    <location>
        <begin position="488"/>
        <end position="497"/>
    </location>
</feature>
<dbReference type="Proteomes" id="UP001470230">
    <property type="component" value="Unassembled WGS sequence"/>
</dbReference>
<dbReference type="EMBL" id="JAPFFF010000004">
    <property type="protein sequence ID" value="KAK8892829.1"/>
    <property type="molecule type" value="Genomic_DNA"/>
</dbReference>
<accession>A0ABR2KNY2</accession>
<keyword evidence="3" id="KW-1185">Reference proteome</keyword>
<dbReference type="Gene3D" id="2.130.10.10">
    <property type="entry name" value="YVTN repeat-like/Quinoprotein amine dehydrogenase"/>
    <property type="match status" value="2"/>
</dbReference>
<evidence type="ECO:0000313" key="3">
    <source>
        <dbReference type="Proteomes" id="UP001470230"/>
    </source>
</evidence>
<gene>
    <name evidence="2" type="ORF">M9Y10_030079</name>
</gene>
<sequence>MASLNLSFKEWPFLPYNQVHHNKPFKTIASTVKQNEMLKPNLSLHLASSGNYSNTDLIQHSIHTHSYDEIPKDLKITNNLQHLSSWGRCGLFASTYKGCLSIFANDNKGCLTPMFMFSPFERYAVGQISKQPLKSTIITAVGWANGYLQPCISKPILAVSSEDGHILVYNIFTKEIIGKVHINDSIISILWSSNKVNRFYAGSKSGHLYICEVYKKTIQIIKSFDFYANSTKSSENVLKSVDFITQDDIDGLIVAIASKDGSIGFIKIENDIKQSKIQVFQNFNFIESNNNSDIVVNFCEFYPNDQDFLIFATNTSTFLISISKGILLPFIQTQNSKFLTLLEKEKDIVVVCDDNDITVWRLVNQSWVRSYVSSIGGKYGFTENLTFSKHDDKILITTASNWLTEIEYRRNKIFVTKRIKLMDGKPVDFDFGDGSIAVLNDNNTISLTSNTPESIVIHKFDGEYNEESSDESSSSSSSSQVFHSSDESNTEDYSEVEASDLQKINSMTFENDIDNSSDSDFLSTRNSYKSDMMNHGNSNSFSLSFNVHSRKNEVKVKHVNWISTQKLVAWCKKSLYLIDLKTRKVTEPLLKKFDNKSISITQVFFSKSYKMIVLILSSKQVHFLDTESNLEIINSIDFSDKIKKDSYSLIGSISPKGDQVVFASKNILFFFDLSENKFVNQIYSSLGFRATFISWQNRGIYIGTEKGSAFLITKKKLAGISSMKDINIKDIKVIYEKKRLGPIKQISSCSKKSYAILDTNNQGILVSNNNATVTTIAENIKYMKQFSKEGFLLRLLNYNKLIAINVSGDFSPSSPPFFYTSLTKMIKDDVKKNENNLINQIFSTNANNLSVSLRNSVELLNQILSLHEPFNSLSSKTFLKLGYLEKARDLLLKTDPSDKEYLNNMMLAALYNSHSNKSESVQLVVDNLLSNNLVNEAVDILLITKNIYSAAEILSNYGRNKDAYHVLMLNDYKNESDIEKNLVQKIASSLINKKENVLFGLKLLSSFGCIYELMNQFSLNVL</sequence>
<dbReference type="SUPFAM" id="SSF50998">
    <property type="entry name" value="Quinoprotein alcohol dehydrogenase-like"/>
    <property type="match status" value="1"/>
</dbReference>
<dbReference type="InterPro" id="IPR015943">
    <property type="entry name" value="WD40/YVTN_repeat-like_dom_sf"/>
</dbReference>
<reference evidence="2 3" key="1">
    <citation type="submission" date="2024-04" db="EMBL/GenBank/DDBJ databases">
        <title>Tritrichomonas musculus Genome.</title>
        <authorList>
            <person name="Alves-Ferreira E."/>
            <person name="Grigg M."/>
            <person name="Lorenzi H."/>
            <person name="Galac M."/>
        </authorList>
    </citation>
    <scope>NUCLEOTIDE SEQUENCE [LARGE SCALE GENOMIC DNA]</scope>
    <source>
        <strain evidence="2 3">EAF2021</strain>
    </source>
</reference>